<dbReference type="Pfam" id="PF20736">
    <property type="entry name" value="Glyco_hydro127M"/>
    <property type="match status" value="1"/>
</dbReference>
<dbReference type="InterPro" id="IPR049174">
    <property type="entry name" value="Beta-AFase-like"/>
</dbReference>
<name>V4P338_9CAUL</name>
<feature type="region of interest" description="Disordered" evidence="1">
    <location>
        <begin position="72"/>
        <end position="91"/>
    </location>
</feature>
<dbReference type="PANTHER" id="PTHR43465:SF2">
    <property type="entry name" value="DUF1680 DOMAIN PROTEIN (AFU_ORTHOLOGUE AFUA_1G08910)"/>
    <property type="match status" value="1"/>
</dbReference>
<evidence type="ECO:0000256" key="1">
    <source>
        <dbReference type="SAM" id="MobiDB-lite"/>
    </source>
</evidence>
<dbReference type="GO" id="GO:0005975">
    <property type="term" value="P:carbohydrate metabolic process"/>
    <property type="evidence" value="ECO:0007669"/>
    <property type="project" value="InterPro"/>
</dbReference>
<dbReference type="Gene3D" id="2.60.120.260">
    <property type="entry name" value="Galactose-binding domain-like"/>
    <property type="match status" value="1"/>
</dbReference>
<dbReference type="eggNOG" id="COG3533">
    <property type="taxonomic scope" value="Bacteria"/>
</dbReference>
<keyword evidence="6" id="KW-1185">Reference proteome</keyword>
<dbReference type="PANTHER" id="PTHR43465">
    <property type="entry name" value="DUF1680 DOMAIN PROTEIN (AFU_ORTHOLOGUE AFUA_1G08910)"/>
    <property type="match status" value="1"/>
</dbReference>
<dbReference type="Proteomes" id="UP000017837">
    <property type="component" value="Unassembled WGS sequence"/>
</dbReference>
<dbReference type="OrthoDB" id="9757939at2"/>
<evidence type="ECO:0000313" key="5">
    <source>
        <dbReference type="EMBL" id="ESQ88397.1"/>
    </source>
</evidence>
<dbReference type="Pfam" id="PF20737">
    <property type="entry name" value="Glyco_hydro127C"/>
    <property type="match status" value="1"/>
</dbReference>
<comment type="caution">
    <text evidence="5">The sequence shown here is derived from an EMBL/GenBank/DDBJ whole genome shotgun (WGS) entry which is preliminary data.</text>
</comment>
<dbReference type="EMBL" id="AWGB01000038">
    <property type="protein sequence ID" value="ESQ88397.1"/>
    <property type="molecule type" value="Genomic_DNA"/>
</dbReference>
<evidence type="ECO:0000259" key="4">
    <source>
        <dbReference type="Pfam" id="PF20737"/>
    </source>
</evidence>
<dbReference type="InterPro" id="IPR012878">
    <property type="entry name" value="Beta-AFase-like_GH127_cat"/>
</dbReference>
<protein>
    <submittedName>
        <fullName evidence="5">Tat pathway signal protein</fullName>
    </submittedName>
</protein>
<feature type="domain" description="Non-reducing end beta-L-arabinofuranosidase-like GH127 C-terminal" evidence="4">
    <location>
        <begin position="822"/>
        <end position="904"/>
    </location>
</feature>
<dbReference type="SUPFAM" id="SSF48208">
    <property type="entry name" value="Six-hairpin glycosidases"/>
    <property type="match status" value="1"/>
</dbReference>
<sequence>MSRKFFAETRPHQCETSCPCATDVSRRTFFAGVTGAALFTSIAPFATASRAEDSAVNLAKVAKPSTSYNSGDTRVSALNDGNSPASSADAEAGMYGNWPKTGTEWVQYDWSQPVTTNKIEVYWWIDGQGVGAPKACRILYWNGTAYVPVKNAKGLGTEKDTFNVTTFDEVKTDRLRLEIISDGTLSTGIIEWRVMSSGAIPLFAPAVAAGIDRTVVMGGKTYLRGKAEWLTSTADAGTLWRKVSGPGDVTFADPKAPVTSAQFSALGDYVLELEAHTGGQVSRSTLAVHAQAAPPAERLDVVYTKRYSIDSPLWNTRAKTLIVNWIPHVIDYCERTDLKIGNGGIDNFIEAAKANRGEPHAPHKGYVFSNAWVLETVEAICIALMVDPQGDKDMIKAQAHMQATLERWIPIILAAQEPDGYLQTAKTLATKQAWPERWSPDHRSDHEGYIAGYFIESAINHHTLTNGQDLRLYNAAKKLADCWVANIGPGKKEWFDGHQEMEQALVRFGRFVNDEEGSGKGDAYIALAKFLLESRRGGQEYDQSHLPPEQQYEAVGHAVRAVYFYSAMADIAAETGDRDYQSAVASLWDNMVNRKYYVTGGVGSGETSEGFGPDYSLRNGAYCESCSSCGLIFFQYKMNLSYHDAKYADLYEQTMYNALLGSTDLEGRSFCYTNPLVNTERTLWHVCPCCVANIPRTLLMMPTWTYVKDKAGLYVNMFVGSKITVEKVAGTDVEMVQKTDYPWNGAVAITVNPKQSKTFTLHVRVPNRHTSALYTAVPAIKGLKGFTVNGQAYTPQIVNGYALVTREWKAGDTVAFEIPMEPQRIYADEKIEADRGLVALGYGPLVYNVELADQKSITQALSNARIKAEWRPDLLGGVVALTGKWADGSAMLAIPNYARMNRIGGAASEMGAGDIDYAPGTKTAAAEVGPRQRFTGLQSQVWIKAQA</sequence>
<evidence type="ECO:0000313" key="6">
    <source>
        <dbReference type="Proteomes" id="UP000017837"/>
    </source>
</evidence>
<feature type="domain" description="Non-reducing end beta-L-arabinofuranosidase-like GH127 middle" evidence="3">
    <location>
        <begin position="713"/>
        <end position="820"/>
    </location>
</feature>
<gene>
    <name evidence="5" type="ORF">ABENE_16225</name>
</gene>
<dbReference type="PROSITE" id="PS51318">
    <property type="entry name" value="TAT"/>
    <property type="match status" value="1"/>
</dbReference>
<dbReference type="STRING" id="1121022.GCA_000376105_02327"/>
<accession>V4P338</accession>
<dbReference type="Pfam" id="PF07944">
    <property type="entry name" value="Beta-AFase-like_GH127_cat"/>
    <property type="match status" value="1"/>
</dbReference>
<dbReference type="Gene3D" id="2.60.40.10">
    <property type="entry name" value="Immunoglobulins"/>
    <property type="match status" value="1"/>
</dbReference>
<dbReference type="InterPro" id="IPR013783">
    <property type="entry name" value="Ig-like_fold"/>
</dbReference>
<feature type="domain" description="Non-reducing end beta-L-arabinofuranosidase-like GH127 catalytic" evidence="2">
    <location>
        <begin position="397"/>
        <end position="698"/>
    </location>
</feature>
<dbReference type="RefSeq" id="WP_018081995.1">
    <property type="nucleotide sequence ID" value="NZ_AQWM01000009.1"/>
</dbReference>
<dbReference type="InterPro" id="IPR008928">
    <property type="entry name" value="6-hairpin_glycosidase_sf"/>
</dbReference>
<dbReference type="InterPro" id="IPR049049">
    <property type="entry name" value="Beta-AFase-like_GH127_C"/>
</dbReference>
<dbReference type="InterPro" id="IPR049046">
    <property type="entry name" value="Beta-AFase-like_GH127_middle"/>
</dbReference>
<dbReference type="AlphaFoldDB" id="V4P338"/>
<reference evidence="5 6" key="1">
    <citation type="journal article" date="2014" name="Nature">
        <title>Sequential evolution of bacterial morphology by co-option of a developmental regulator.</title>
        <authorList>
            <person name="Jiang C."/>
            <person name="Brown P.J."/>
            <person name="Ducret A."/>
            <person name="Brun Y.V."/>
        </authorList>
    </citation>
    <scope>NUCLEOTIDE SEQUENCE [LARGE SCALE GENOMIC DNA]</scope>
    <source>
        <strain evidence="5 6">DSM 16100</strain>
    </source>
</reference>
<evidence type="ECO:0000259" key="3">
    <source>
        <dbReference type="Pfam" id="PF20736"/>
    </source>
</evidence>
<dbReference type="InterPro" id="IPR006311">
    <property type="entry name" value="TAT_signal"/>
</dbReference>
<proteinExistence type="predicted"/>
<dbReference type="PATRIC" id="fig|1121022.4.peg.3298"/>
<organism evidence="5 6">
    <name type="scientific">Asticcacaulis benevestitus DSM 16100 = ATCC BAA-896</name>
    <dbReference type="NCBI Taxonomy" id="1121022"/>
    <lineage>
        <taxon>Bacteria</taxon>
        <taxon>Pseudomonadati</taxon>
        <taxon>Pseudomonadota</taxon>
        <taxon>Alphaproteobacteria</taxon>
        <taxon>Caulobacterales</taxon>
        <taxon>Caulobacteraceae</taxon>
        <taxon>Asticcacaulis</taxon>
    </lineage>
</organism>
<evidence type="ECO:0000259" key="2">
    <source>
        <dbReference type="Pfam" id="PF07944"/>
    </source>
</evidence>